<keyword evidence="3" id="KW-0378">Hydrolase</keyword>
<dbReference type="Gene3D" id="3.40.50.1820">
    <property type="entry name" value="alpha/beta hydrolase"/>
    <property type="match status" value="1"/>
</dbReference>
<dbReference type="EMBL" id="VDFQ02000001">
    <property type="protein sequence ID" value="KAA1424911.1"/>
    <property type="molecule type" value="Genomic_DNA"/>
</dbReference>
<evidence type="ECO:0000259" key="2">
    <source>
        <dbReference type="Pfam" id="PF21768"/>
    </source>
</evidence>
<protein>
    <submittedName>
        <fullName evidence="3">Alpha/beta hydrolase</fullName>
    </submittedName>
</protein>
<accession>A0A5Q6S3Z8</accession>
<dbReference type="GO" id="GO:0016787">
    <property type="term" value="F:hydrolase activity"/>
    <property type="evidence" value="ECO:0007669"/>
    <property type="project" value="UniProtKB-KW"/>
</dbReference>
<organism evidence="3 4">
    <name type="scientific">Mumia zhuanghuii</name>
    <dbReference type="NCBI Taxonomy" id="2585211"/>
    <lineage>
        <taxon>Bacteria</taxon>
        <taxon>Bacillati</taxon>
        <taxon>Actinomycetota</taxon>
        <taxon>Actinomycetes</taxon>
        <taxon>Propionibacteriales</taxon>
        <taxon>Nocardioidaceae</taxon>
        <taxon>Mumia</taxon>
    </lineage>
</organism>
<dbReference type="InterPro" id="IPR049036">
    <property type="entry name" value="AF_1763-like_C"/>
</dbReference>
<dbReference type="Pfam" id="PF01674">
    <property type="entry name" value="Lipase_2"/>
    <property type="match status" value="1"/>
</dbReference>
<dbReference type="InterPro" id="IPR002918">
    <property type="entry name" value="Lipase_EstA/Esterase_EstB"/>
</dbReference>
<dbReference type="SUPFAM" id="SSF53474">
    <property type="entry name" value="alpha/beta-Hydrolases"/>
    <property type="match status" value="1"/>
</dbReference>
<gene>
    <name evidence="3" type="ORF">FE697_003115</name>
</gene>
<dbReference type="InterPro" id="IPR029058">
    <property type="entry name" value="AB_hydrolase_fold"/>
</dbReference>
<dbReference type="GO" id="GO:0016042">
    <property type="term" value="P:lipid catabolic process"/>
    <property type="evidence" value="ECO:0007669"/>
    <property type="project" value="InterPro"/>
</dbReference>
<comment type="caution">
    <text evidence="3">The sequence shown here is derived from an EMBL/GenBank/DDBJ whole genome shotgun (WGS) entry which is preliminary data.</text>
</comment>
<sequence>MSGRLVSWITFRPQGEPVKRALGSIVVLLLLLAALAPPASAGFGGGSRGHDRDVRPIVFVHGSAGSASQFQTPALRFASNGYAVEDIEAVEYDTQFQTNTLAQVHERIDAAVAALLRRTGSDRVDLVGHSLGTYVSQQYLNSSPQRAARVAHYVNIDGVTAAAPPGGVDTLALWAEPWRYPGVTREISGATNVDLGEQGHTEAVTSEKSFREMFRFFTGRAPATTDVRPERGRRLVSGRVHFFVSNLPVVDGTLKVYRVNRLNGARVGRPVATFAVTDGAFGPFRAAPYARYELELTRGEITHHFYTEPFTRSDRFVRLLTDQPGGIVRSNMTASPRHTNLTISRNKEWWSDQGDRSDTLSVDGDEILTGIAPRTKRAIGIAVGDQLADGRSLLGQPIAAFASVPFITGVDQYLPAPRRLSGIRLRSVPRDSTRAHTLVVPAWPSSDHWVSVQFDAH</sequence>
<dbReference type="Proteomes" id="UP000307768">
    <property type="component" value="Unassembled WGS sequence"/>
</dbReference>
<proteinExistence type="predicted"/>
<name>A0A5Q6S3Z8_9ACTN</name>
<dbReference type="Gene3D" id="2.60.40.2200">
    <property type="match status" value="1"/>
</dbReference>
<feature type="domain" description="AF-1763-like C-terminal" evidence="2">
    <location>
        <begin position="344"/>
        <end position="455"/>
    </location>
</feature>
<feature type="domain" description="AFL C-terminal" evidence="1">
    <location>
        <begin position="236"/>
        <end position="324"/>
    </location>
</feature>
<dbReference type="OrthoDB" id="8871309at2"/>
<dbReference type="Gene3D" id="2.60.40.2190">
    <property type="match status" value="1"/>
</dbReference>
<dbReference type="InterPro" id="IPR040664">
    <property type="entry name" value="AFL_C"/>
</dbReference>
<reference evidence="3 4" key="1">
    <citation type="submission" date="2019-09" db="EMBL/GenBank/DDBJ databases">
        <title>Mumia zhuanghuii sp. nov. isolated from the intestinal contents of plateau pika (Ochotona curzoniae) in the Qinghai-Tibet plateau of China.</title>
        <authorList>
            <person name="Tian Z."/>
        </authorList>
    </citation>
    <scope>NUCLEOTIDE SEQUENCE [LARGE SCALE GENOMIC DNA]</scope>
    <source>
        <strain evidence="4">350</strain>
    </source>
</reference>
<evidence type="ECO:0000259" key="1">
    <source>
        <dbReference type="Pfam" id="PF18067"/>
    </source>
</evidence>
<dbReference type="Pfam" id="PF21768">
    <property type="entry name" value="AF_1763-like_C"/>
    <property type="match status" value="1"/>
</dbReference>
<dbReference type="Pfam" id="PF18067">
    <property type="entry name" value="Lipase_C"/>
    <property type="match status" value="1"/>
</dbReference>
<evidence type="ECO:0000313" key="3">
    <source>
        <dbReference type="EMBL" id="KAA1424911.1"/>
    </source>
</evidence>
<dbReference type="AlphaFoldDB" id="A0A5Q6S3Z8"/>
<evidence type="ECO:0000313" key="4">
    <source>
        <dbReference type="Proteomes" id="UP000307768"/>
    </source>
</evidence>